<gene>
    <name evidence="1" type="ORF">GCM10011578_099130</name>
</gene>
<evidence type="ECO:0000313" key="1">
    <source>
        <dbReference type="EMBL" id="GGN46326.1"/>
    </source>
</evidence>
<organism evidence="1 2">
    <name type="scientific">Streptomyces fuscichromogenes</name>
    <dbReference type="NCBI Taxonomy" id="1324013"/>
    <lineage>
        <taxon>Bacteria</taxon>
        <taxon>Bacillati</taxon>
        <taxon>Actinomycetota</taxon>
        <taxon>Actinomycetes</taxon>
        <taxon>Kitasatosporales</taxon>
        <taxon>Streptomycetaceae</taxon>
        <taxon>Streptomyces</taxon>
    </lineage>
</organism>
<keyword evidence="2" id="KW-1185">Reference proteome</keyword>
<evidence type="ECO:0000313" key="2">
    <source>
        <dbReference type="Proteomes" id="UP000653411"/>
    </source>
</evidence>
<reference evidence="1" key="1">
    <citation type="journal article" date="2014" name="Int. J. Syst. Evol. Microbiol.">
        <title>Complete genome sequence of Corynebacterium casei LMG S-19264T (=DSM 44701T), isolated from a smear-ripened cheese.</title>
        <authorList>
            <consortium name="US DOE Joint Genome Institute (JGI-PGF)"/>
            <person name="Walter F."/>
            <person name="Albersmeier A."/>
            <person name="Kalinowski J."/>
            <person name="Ruckert C."/>
        </authorList>
    </citation>
    <scope>NUCLEOTIDE SEQUENCE</scope>
    <source>
        <strain evidence="1">CGMCC 4.7110</strain>
    </source>
</reference>
<proteinExistence type="predicted"/>
<name>A0A918CY02_9ACTN</name>
<reference evidence="1" key="2">
    <citation type="submission" date="2020-09" db="EMBL/GenBank/DDBJ databases">
        <authorList>
            <person name="Sun Q."/>
            <person name="Zhou Y."/>
        </authorList>
    </citation>
    <scope>NUCLEOTIDE SEQUENCE</scope>
    <source>
        <strain evidence="1">CGMCC 4.7110</strain>
    </source>
</reference>
<sequence length="198" mass="22138">MLPKRGWPAATLHLNIDPAEHTRRQQTGLRHIRAHWSLLDTLMELPPGVPVPVDNLTKRQQDDVRRAPAGVLDLNLGLVTRHAIRPCRVTLATVFGTCTRERIGKASTYAPVCSRAIVTPAPPRRDYLLTEADYWGIGVLLDHGDGELETLVTPAPWQPQRHTPAAWHFAETAYASYLEHAPAPNHPGEEPRGRKQHH</sequence>
<dbReference type="AlphaFoldDB" id="A0A918CY02"/>
<dbReference type="EMBL" id="BMML01000053">
    <property type="protein sequence ID" value="GGN46326.1"/>
    <property type="molecule type" value="Genomic_DNA"/>
</dbReference>
<accession>A0A918CY02</accession>
<protein>
    <submittedName>
        <fullName evidence="1">Uncharacterized protein</fullName>
    </submittedName>
</protein>
<dbReference type="Proteomes" id="UP000653411">
    <property type="component" value="Unassembled WGS sequence"/>
</dbReference>
<comment type="caution">
    <text evidence="1">The sequence shown here is derived from an EMBL/GenBank/DDBJ whole genome shotgun (WGS) entry which is preliminary data.</text>
</comment>